<dbReference type="EMBL" id="LVKK01000075">
    <property type="protein sequence ID" value="OAG37274.1"/>
    <property type="molecule type" value="Genomic_DNA"/>
</dbReference>
<evidence type="ECO:0000256" key="4">
    <source>
        <dbReference type="ARBA" id="ARBA00023128"/>
    </source>
</evidence>
<dbReference type="RefSeq" id="XP_022509226.1">
    <property type="nucleotide sequence ID" value="XM_022658516.1"/>
</dbReference>
<feature type="compositionally biased region" description="Basic residues" evidence="9">
    <location>
        <begin position="101"/>
        <end position="121"/>
    </location>
</feature>
<gene>
    <name evidence="13" type="ORF">AYO21_08573</name>
</gene>
<feature type="domain" description="Large ribosomal subunit protein uL2 C-terminal" evidence="11">
    <location>
        <begin position="211"/>
        <end position="373"/>
    </location>
</feature>
<comment type="caution">
    <text evidence="13">The sequence shown here is derived from an EMBL/GenBank/DDBJ whole genome shotgun (WGS) entry which is preliminary data.</text>
</comment>
<dbReference type="InterPro" id="IPR022669">
    <property type="entry name" value="Ribosomal_uL2_C"/>
</dbReference>
<evidence type="ECO:0000256" key="2">
    <source>
        <dbReference type="ARBA" id="ARBA00005636"/>
    </source>
</evidence>
<dbReference type="GO" id="GO:0005840">
    <property type="term" value="C:ribosome"/>
    <property type="evidence" value="ECO:0007669"/>
    <property type="project" value="UniProtKB-KW"/>
</dbReference>
<dbReference type="GO" id="GO:0003677">
    <property type="term" value="F:DNA binding"/>
    <property type="evidence" value="ECO:0007669"/>
    <property type="project" value="InterPro"/>
</dbReference>
<dbReference type="FunFam" id="2.40.50.140:FF:000128">
    <property type="entry name" value="50S ribosomal protein L2"/>
    <property type="match status" value="1"/>
</dbReference>
<dbReference type="PROSITE" id="PS00467">
    <property type="entry name" value="RIBOSOMAL_L2"/>
    <property type="match status" value="1"/>
</dbReference>
<dbReference type="GO" id="GO:1990904">
    <property type="term" value="C:ribonucleoprotein complex"/>
    <property type="evidence" value="ECO:0007669"/>
    <property type="project" value="UniProtKB-KW"/>
</dbReference>
<dbReference type="GO" id="GO:0006412">
    <property type="term" value="P:translation"/>
    <property type="evidence" value="ECO:0007669"/>
    <property type="project" value="InterPro"/>
</dbReference>
<organism evidence="13 14">
    <name type="scientific">Fonsecaea monophora</name>
    <dbReference type="NCBI Taxonomy" id="254056"/>
    <lineage>
        <taxon>Eukaryota</taxon>
        <taxon>Fungi</taxon>
        <taxon>Dikarya</taxon>
        <taxon>Ascomycota</taxon>
        <taxon>Pezizomycotina</taxon>
        <taxon>Eurotiomycetes</taxon>
        <taxon>Chaetothyriomycetidae</taxon>
        <taxon>Chaetothyriales</taxon>
        <taxon>Herpotrichiellaceae</taxon>
        <taxon>Fonsecaea</taxon>
    </lineage>
</organism>
<dbReference type="GO" id="GO:0005739">
    <property type="term" value="C:mitochondrion"/>
    <property type="evidence" value="ECO:0007669"/>
    <property type="project" value="UniProtKB-SubCell"/>
</dbReference>
<dbReference type="InterPro" id="IPR050987">
    <property type="entry name" value="AtrR-like"/>
</dbReference>
<dbReference type="SMART" id="SM01383">
    <property type="entry name" value="Ribosomal_L2"/>
    <property type="match status" value="1"/>
</dbReference>
<dbReference type="SMART" id="SM00906">
    <property type="entry name" value="Fungal_trans"/>
    <property type="match status" value="1"/>
</dbReference>
<proteinExistence type="inferred from homology"/>
<dbReference type="GO" id="GO:0003700">
    <property type="term" value="F:DNA-binding transcription factor activity"/>
    <property type="evidence" value="ECO:0007669"/>
    <property type="project" value="InterPro"/>
</dbReference>
<dbReference type="GO" id="GO:0006351">
    <property type="term" value="P:DNA-templated transcription"/>
    <property type="evidence" value="ECO:0007669"/>
    <property type="project" value="InterPro"/>
</dbReference>
<evidence type="ECO:0000256" key="5">
    <source>
        <dbReference type="ARBA" id="ARBA00023242"/>
    </source>
</evidence>
<comment type="subcellular location">
    <subcellularLocation>
        <location evidence="1">Mitochondrion</location>
    </subcellularLocation>
</comment>
<feature type="region of interest" description="Disordered" evidence="9">
    <location>
        <begin position="426"/>
        <end position="475"/>
    </location>
</feature>
<feature type="domain" description="Xylanolytic transcriptional activator regulatory" evidence="10">
    <location>
        <begin position="669"/>
        <end position="742"/>
    </location>
</feature>
<evidence type="ECO:0000256" key="8">
    <source>
        <dbReference type="ARBA" id="ARBA00069872"/>
    </source>
</evidence>
<dbReference type="SUPFAM" id="SSF50104">
    <property type="entry name" value="Translation proteins SH3-like domain"/>
    <property type="match status" value="1"/>
</dbReference>
<feature type="region of interest" description="Disordered" evidence="9">
    <location>
        <begin position="99"/>
        <end position="121"/>
    </location>
</feature>
<dbReference type="SMART" id="SM01382">
    <property type="entry name" value="Ribosomal_L2_C"/>
    <property type="match status" value="1"/>
</dbReference>
<dbReference type="Pfam" id="PF00181">
    <property type="entry name" value="Ribosomal_L2_N"/>
    <property type="match status" value="1"/>
</dbReference>
<dbReference type="SUPFAM" id="SSF50249">
    <property type="entry name" value="Nucleic acid-binding proteins"/>
    <property type="match status" value="1"/>
</dbReference>
<dbReference type="InterPro" id="IPR014726">
    <property type="entry name" value="Ribosomal_uL2_dom3"/>
</dbReference>
<name>A0A177EYW8_9EURO</name>
<dbReference type="InterPro" id="IPR007219">
    <property type="entry name" value="XnlR_reg_dom"/>
</dbReference>
<dbReference type="InterPro" id="IPR022666">
    <property type="entry name" value="Ribosomal_uL2_RNA-bd_dom"/>
</dbReference>
<accession>A0A177EYW8</accession>
<evidence type="ECO:0000313" key="14">
    <source>
        <dbReference type="Proteomes" id="UP000077002"/>
    </source>
</evidence>
<dbReference type="Gene3D" id="2.40.50.140">
    <property type="entry name" value="Nucleic acid-binding proteins"/>
    <property type="match status" value="1"/>
</dbReference>
<evidence type="ECO:0000256" key="6">
    <source>
        <dbReference type="ARBA" id="ARBA00023274"/>
    </source>
</evidence>
<evidence type="ECO:0000256" key="1">
    <source>
        <dbReference type="ARBA" id="ARBA00004173"/>
    </source>
</evidence>
<feature type="domain" description="Large ribosomal subunit protein uL2 RNA-binding" evidence="12">
    <location>
        <begin position="108"/>
        <end position="184"/>
    </location>
</feature>
<sequence>MLQPRIPFRALCRKCQLPSPAFRRTYAQVQGIDPVQSSGSVTENTVTDLPLAQADDRTSLSKFEVRLRRYTPRTPGIRHLVRPLNEHLWKGRPHFPLTFPKKGHGKGGRNHTGHVVVRHRGGGHKRRIRIVDFARHTGGKHLVERIEHDPGRTAHIALVKNLQTEERSYILAAEGLRAGDTVESYRSGLPQSLIDEMGGHIDQGVLASKTAHRGNCLQLGMIPVGTPIFNITPTKGDIGKICRSAGTHGIIIGKGEDTVQKEMMKLIGDNGDMDLSTLSTEQLRKFEKAANYVTVRLSSGEVRLIDKDAVATIGVASNVNFKYTSLGKAGRSRWLNIRPTVRGVAMNAADHPHGGGRGKSKGNRIPVSPWGIPNGHNISRRLQAQSVDLGFNQLAKDVADRNSRATLFIVPEVRGSVYLGVQTKSENQNGIVPPGLHHATSSSPQPRYSHGDDRETSSTPGQQTNSPAKVKGPVSLDRLSATDPEAYNQRISSAGLTQEIIDNFSPEIVLESSTSALPGGLGGSQGVFGTSQDDITMEQLLGLELPSKRVTDYFLNTYLDAVHWFMMLFHEPTFRSSYERLMATRRFSRSRSNQVIFILLVLSMGAHYASEDDVRQRFPTFQLQTFRKLSLKKVEDSMHALYDAADLESVQVCVLLGSYYVYYGHPNLAFVVLGAGLRCAQLMLLHRESAWRGLSEIAKEERRRVFWALFIFDRFAATMFGRPCGLSMDEIDIKIPENIGDTTVQHPSFRSTATMPDGTVEPVTTFAYLKYKIKLYQISSPIIGDLYFHRSRSVSELALKVYRIDKELSDFFSSLPPELKLEDLCRNPAEPVTANSRPFILQALALQIAYDNVQILLHRPLLSQDLRNFKTDAGTAGSQSSTYSSGQIDFANDNKLSHRHVHEILLASRDKCWESAIRSSKLGDYRQCLVSARESHAAAFLGINLFTAGMVLCIVALSRPLSSEAQMAKQAVARIMSLSRFLSDRALLSAQTSKILKDLIRLIGEKEIKAMLSESDNSQNMASLSGTKVRDAVGSSAATPGPAFGDPQYSEDVTANPTTTRTEDESVPFTMNQVQTSIGDFDFSGFENIDFNNGLLIMQQAMFPEVSETDMERSNGDGINQNVAPYGADNSYVNQTGGSDMGLLGPDLSVVNTVGQTWLWDSATW</sequence>
<evidence type="ECO:0000313" key="13">
    <source>
        <dbReference type="EMBL" id="OAG37274.1"/>
    </source>
</evidence>
<keyword evidence="14" id="KW-1185">Reference proteome</keyword>
<dbReference type="InterPro" id="IPR014722">
    <property type="entry name" value="Rib_uL2_dom2"/>
</dbReference>
<feature type="compositionally biased region" description="Polar residues" evidence="9">
    <location>
        <begin position="1051"/>
        <end position="1060"/>
    </location>
</feature>
<dbReference type="PANTHER" id="PTHR46910">
    <property type="entry name" value="TRANSCRIPTION FACTOR PDR1"/>
    <property type="match status" value="1"/>
</dbReference>
<dbReference type="PANTHER" id="PTHR46910:SF17">
    <property type="entry name" value="SCFA-RELATED"/>
    <property type="match status" value="1"/>
</dbReference>
<dbReference type="Proteomes" id="UP000077002">
    <property type="component" value="Unassembled WGS sequence"/>
</dbReference>
<reference evidence="13 14" key="1">
    <citation type="submission" date="2016-03" db="EMBL/GenBank/DDBJ databases">
        <title>Draft genome sequence of the Fonsecaea monophora CBS 269.37.</title>
        <authorList>
            <person name="Bombassaro A."/>
            <person name="Vinicius W.A."/>
            <person name="De Hoog S."/>
            <person name="Sun J."/>
            <person name="Souza E.M."/>
            <person name="Raittz R.T."/>
            <person name="Costa F."/>
            <person name="Leao A.C."/>
            <person name="Tadra-Sfeir M.Z."/>
            <person name="Baura V."/>
            <person name="Balsanelli E."/>
            <person name="Pedrosa F.O."/>
            <person name="Moreno L.F."/>
            <person name="Steffens M.B."/>
            <person name="Xi L."/>
            <person name="Bocca A.L."/>
            <person name="Felipe M.S."/>
            <person name="Teixeira M."/>
            <person name="Telles Filho F.Q."/>
            <person name="Azevedo C.M."/>
            <person name="Gomes R."/>
            <person name="Vicente V.A."/>
        </authorList>
    </citation>
    <scope>NUCLEOTIDE SEQUENCE [LARGE SCALE GENOMIC DNA]</scope>
    <source>
        <strain evidence="13 14">CBS 269.37</strain>
    </source>
</reference>
<keyword evidence="3" id="KW-0689">Ribosomal protein</keyword>
<evidence type="ECO:0000256" key="7">
    <source>
        <dbReference type="ARBA" id="ARBA00037226"/>
    </source>
</evidence>
<dbReference type="CDD" id="cd12148">
    <property type="entry name" value="fungal_TF_MHR"/>
    <property type="match status" value="1"/>
</dbReference>
<dbReference type="Pfam" id="PF03947">
    <property type="entry name" value="Ribosomal_L2_C"/>
    <property type="match status" value="2"/>
</dbReference>
<dbReference type="GeneID" id="34603716"/>
<evidence type="ECO:0000259" key="10">
    <source>
        <dbReference type="SMART" id="SM00906"/>
    </source>
</evidence>
<dbReference type="AlphaFoldDB" id="A0A177EYW8"/>
<keyword evidence="5" id="KW-0539">Nucleus</keyword>
<dbReference type="GO" id="GO:0003735">
    <property type="term" value="F:structural constituent of ribosome"/>
    <property type="evidence" value="ECO:0007669"/>
    <property type="project" value="InterPro"/>
</dbReference>
<dbReference type="Gene3D" id="2.30.30.30">
    <property type="match status" value="1"/>
</dbReference>
<evidence type="ECO:0000256" key="9">
    <source>
        <dbReference type="SAM" id="MobiDB-lite"/>
    </source>
</evidence>
<evidence type="ECO:0000259" key="12">
    <source>
        <dbReference type="SMART" id="SM01383"/>
    </source>
</evidence>
<keyword evidence="6" id="KW-0687">Ribonucleoprotein</keyword>
<evidence type="ECO:0000259" key="11">
    <source>
        <dbReference type="SMART" id="SM01382"/>
    </source>
</evidence>
<dbReference type="InterPro" id="IPR008991">
    <property type="entry name" value="Translation_prot_SH3-like_sf"/>
</dbReference>
<evidence type="ECO:0000256" key="3">
    <source>
        <dbReference type="ARBA" id="ARBA00022980"/>
    </source>
</evidence>
<protein>
    <recommendedName>
        <fullName evidence="8">Large ribosomal subunit protein uL2m</fullName>
    </recommendedName>
</protein>
<dbReference type="OrthoDB" id="6486656at2759"/>
<dbReference type="GO" id="GO:0008270">
    <property type="term" value="F:zinc ion binding"/>
    <property type="evidence" value="ECO:0007669"/>
    <property type="project" value="InterPro"/>
</dbReference>
<comment type="function">
    <text evidence="7">Component of the mitochondrial ribosome (mitoribosome), a dedicated translation machinery responsible for the synthesis of mitochondrial genome-encoded proteins, including at least some of the essential transmembrane subunits of the mitochondrial respiratory chain. The mitoribosomes are attached to the mitochondrial inner membrane and translation products are cotranslationally integrated into the membrane.</text>
</comment>
<dbReference type="FunFam" id="4.10.950.10:FF:000001">
    <property type="entry name" value="50S ribosomal protein L2"/>
    <property type="match status" value="1"/>
</dbReference>
<feature type="compositionally biased region" description="Polar residues" evidence="9">
    <location>
        <begin position="457"/>
        <end position="467"/>
    </location>
</feature>
<dbReference type="InterPro" id="IPR022671">
    <property type="entry name" value="Ribosomal_uL2_CS"/>
</dbReference>
<comment type="similarity">
    <text evidence="2">Belongs to the universal ribosomal protein uL2 family.</text>
</comment>
<dbReference type="Gene3D" id="4.10.950.10">
    <property type="entry name" value="Ribosomal protein L2, domain 3"/>
    <property type="match status" value="1"/>
</dbReference>
<feature type="region of interest" description="Disordered" evidence="9">
    <location>
        <begin position="1032"/>
        <end position="1066"/>
    </location>
</feature>
<dbReference type="InterPro" id="IPR012340">
    <property type="entry name" value="NA-bd_OB-fold"/>
</dbReference>
<keyword evidence="4" id="KW-0496">Mitochondrion</keyword>
<dbReference type="Pfam" id="PF04082">
    <property type="entry name" value="Fungal_trans"/>
    <property type="match status" value="1"/>
</dbReference>